<dbReference type="EMBL" id="JACHXK010000022">
    <property type="protein sequence ID" value="MBB3113802.1"/>
    <property type="molecule type" value="Genomic_DNA"/>
</dbReference>
<dbReference type="InterPro" id="IPR041522">
    <property type="entry name" value="CdaR_GGDEF"/>
</dbReference>
<reference evidence="5 6" key="1">
    <citation type="submission" date="2020-08" db="EMBL/GenBank/DDBJ databases">
        <title>Genomic Encyclopedia of Type Strains, Phase III (KMG-III): the genomes of soil and plant-associated and newly described type strains.</title>
        <authorList>
            <person name="Whitman W."/>
        </authorList>
    </citation>
    <scope>NUCLEOTIDE SEQUENCE [LARGE SCALE GENOMIC DNA]</scope>
    <source>
        <strain evidence="5 6">CECT 5862</strain>
    </source>
</reference>
<dbReference type="AlphaFoldDB" id="A0A7W5FR10"/>
<accession>A0A7W5FR10</accession>
<gene>
    <name evidence="5" type="ORF">FHS18_005915</name>
</gene>
<dbReference type="Pfam" id="PF17853">
    <property type="entry name" value="GGDEF_2"/>
    <property type="match status" value="1"/>
</dbReference>
<evidence type="ECO:0000259" key="2">
    <source>
        <dbReference type="Pfam" id="PF07905"/>
    </source>
</evidence>
<dbReference type="Pfam" id="PF13556">
    <property type="entry name" value="HTH_30"/>
    <property type="match status" value="1"/>
</dbReference>
<dbReference type="Pfam" id="PF07905">
    <property type="entry name" value="PucR"/>
    <property type="match status" value="1"/>
</dbReference>
<dbReference type="PANTHER" id="PTHR33744:SF1">
    <property type="entry name" value="DNA-BINDING TRANSCRIPTIONAL ACTIVATOR ADER"/>
    <property type="match status" value="1"/>
</dbReference>
<sequence length="558" mass="63787">MLLEHLLSNPVFRHARVIAGGEGLLRQVQNVNIMDAPDIIHFLRPGELLLTNGYFMKENPGMLLQLLRHMNELQCTGLAVKTRRFGLEIPDAVLQEAEKISFPIIEISSVEHSLGEILQRSTSMILDNRNDELQYALTIHKRFSSMIMKGDGIPEIIGALAQLLDSPVLLLGSKLVVTDYSEHFKRPQMHPLLEAAEKVLRGTSARQTAAQLCLLDPELLAYRHVELYPIHTYRHEGYLLAFQSKQAASNEYGLTLEQASNVISMELTKRQAVKERSRRYKNEFFADLLGGHITSEQEALHRGRRYGLKISGSWLLIAARQDETPANPLPSSIKPAWADERSISQRDVIYELIKRHLSLIAAEFRMFTIHDLFGILLFVGEGEWDEGAFLKGLGSVAEQLHEQSQLDVSFGVGKPVTSVLDLRVSFTEAGKALQYGYQLGRKRFVQSYRSKDINYLFRRVPSEELRQFYEETFQCFAALEEEERRELMRTLRVFYDTHCQLVETSKQLYVHRNTVIFRLDKCERLTGLKLKEPAESLRFRVAFAIERLLQTSGDADLV</sequence>
<feature type="domain" description="CdaR GGDEF-like" evidence="4">
    <location>
        <begin position="295"/>
        <end position="434"/>
    </location>
</feature>
<evidence type="ECO:0000259" key="4">
    <source>
        <dbReference type="Pfam" id="PF17853"/>
    </source>
</evidence>
<protein>
    <submittedName>
        <fullName evidence="5">Purine catabolism regulator</fullName>
    </submittedName>
</protein>
<proteinExistence type="inferred from homology"/>
<dbReference type="InterPro" id="IPR042070">
    <property type="entry name" value="PucR_C-HTH_sf"/>
</dbReference>
<name>A0A7W5FR10_9BACL</name>
<comment type="caution">
    <text evidence="5">The sequence shown here is derived from an EMBL/GenBank/DDBJ whole genome shotgun (WGS) entry which is preliminary data.</text>
</comment>
<comment type="similarity">
    <text evidence="1">Belongs to the CdaR family.</text>
</comment>
<feature type="domain" description="Purine catabolism PurC-like" evidence="2">
    <location>
        <begin position="6"/>
        <end position="123"/>
    </location>
</feature>
<dbReference type="InterPro" id="IPR051448">
    <property type="entry name" value="CdaR-like_regulators"/>
</dbReference>
<feature type="domain" description="PucR C-terminal helix-turn-helix" evidence="3">
    <location>
        <begin position="487"/>
        <end position="545"/>
    </location>
</feature>
<dbReference type="InterPro" id="IPR012914">
    <property type="entry name" value="PucR_dom"/>
</dbReference>
<dbReference type="Gene3D" id="1.10.10.2840">
    <property type="entry name" value="PucR C-terminal helix-turn-helix domain"/>
    <property type="match status" value="1"/>
</dbReference>
<dbReference type="PANTHER" id="PTHR33744">
    <property type="entry name" value="CARBOHYDRATE DIACID REGULATOR"/>
    <property type="match status" value="1"/>
</dbReference>
<dbReference type="InterPro" id="IPR025736">
    <property type="entry name" value="PucR_C-HTH_dom"/>
</dbReference>
<evidence type="ECO:0000313" key="5">
    <source>
        <dbReference type="EMBL" id="MBB3113802.1"/>
    </source>
</evidence>
<evidence type="ECO:0000313" key="6">
    <source>
        <dbReference type="Proteomes" id="UP000570361"/>
    </source>
</evidence>
<dbReference type="Proteomes" id="UP000570361">
    <property type="component" value="Unassembled WGS sequence"/>
</dbReference>
<evidence type="ECO:0000259" key="3">
    <source>
        <dbReference type="Pfam" id="PF13556"/>
    </source>
</evidence>
<organism evidence="5 6">
    <name type="scientific">Paenibacillus phyllosphaerae</name>
    <dbReference type="NCBI Taxonomy" id="274593"/>
    <lineage>
        <taxon>Bacteria</taxon>
        <taxon>Bacillati</taxon>
        <taxon>Bacillota</taxon>
        <taxon>Bacilli</taxon>
        <taxon>Bacillales</taxon>
        <taxon>Paenibacillaceae</taxon>
        <taxon>Paenibacillus</taxon>
    </lineage>
</organism>
<dbReference type="RefSeq" id="WP_183603872.1">
    <property type="nucleotide sequence ID" value="NZ_JACHXK010000022.1"/>
</dbReference>
<keyword evidence="6" id="KW-1185">Reference proteome</keyword>
<evidence type="ECO:0000256" key="1">
    <source>
        <dbReference type="ARBA" id="ARBA00006754"/>
    </source>
</evidence>